<protein>
    <submittedName>
        <fullName evidence="2">Uncharacterized protein</fullName>
    </submittedName>
</protein>
<organism evidence="2 3">
    <name type="scientific">Protea cynaroides</name>
    <dbReference type="NCBI Taxonomy" id="273540"/>
    <lineage>
        <taxon>Eukaryota</taxon>
        <taxon>Viridiplantae</taxon>
        <taxon>Streptophyta</taxon>
        <taxon>Embryophyta</taxon>
        <taxon>Tracheophyta</taxon>
        <taxon>Spermatophyta</taxon>
        <taxon>Magnoliopsida</taxon>
        <taxon>Proteales</taxon>
        <taxon>Proteaceae</taxon>
        <taxon>Protea</taxon>
    </lineage>
</organism>
<feature type="compositionally biased region" description="Basic and acidic residues" evidence="1">
    <location>
        <begin position="174"/>
        <end position="189"/>
    </location>
</feature>
<sequence length="189" mass="20547">MVDGSVLALVRDGEVLPVGGDLDQGIGGFQKTMPDPLSHVRRSILQESSGAITTVSSQAMRTAPAHSVHGVRDHVMGRGSDFNGFNDHWKTRSGLDGVMKKFSLNDVFDKGIYPKPVNNNYNNNSKININPNSSSSNKGKGVNNNNKKEEDFEVKGGKNSNNSKKKIRLTIGGRKRDNVRGKKKEVSGI</sequence>
<accession>A0A9Q0KI16</accession>
<feature type="compositionally biased region" description="Basic and acidic residues" evidence="1">
    <location>
        <begin position="146"/>
        <end position="156"/>
    </location>
</feature>
<dbReference type="EMBL" id="JAMYWD010000005">
    <property type="protein sequence ID" value="KAJ4970864.1"/>
    <property type="molecule type" value="Genomic_DNA"/>
</dbReference>
<feature type="region of interest" description="Disordered" evidence="1">
    <location>
        <begin position="115"/>
        <end position="189"/>
    </location>
</feature>
<reference evidence="2" key="1">
    <citation type="journal article" date="2023" name="Plant J.">
        <title>The genome of the king protea, Protea cynaroides.</title>
        <authorList>
            <person name="Chang J."/>
            <person name="Duong T.A."/>
            <person name="Schoeman C."/>
            <person name="Ma X."/>
            <person name="Roodt D."/>
            <person name="Barker N."/>
            <person name="Li Z."/>
            <person name="Van de Peer Y."/>
            <person name="Mizrachi E."/>
        </authorList>
    </citation>
    <scope>NUCLEOTIDE SEQUENCE</scope>
    <source>
        <tissue evidence="2">Young leaves</tissue>
    </source>
</reference>
<comment type="caution">
    <text evidence="2">The sequence shown here is derived from an EMBL/GenBank/DDBJ whole genome shotgun (WGS) entry which is preliminary data.</text>
</comment>
<evidence type="ECO:0000313" key="2">
    <source>
        <dbReference type="EMBL" id="KAJ4970864.1"/>
    </source>
</evidence>
<evidence type="ECO:0000313" key="3">
    <source>
        <dbReference type="Proteomes" id="UP001141806"/>
    </source>
</evidence>
<name>A0A9Q0KI16_9MAGN</name>
<keyword evidence="3" id="KW-1185">Reference proteome</keyword>
<proteinExistence type="predicted"/>
<evidence type="ECO:0000256" key="1">
    <source>
        <dbReference type="SAM" id="MobiDB-lite"/>
    </source>
</evidence>
<dbReference type="Proteomes" id="UP001141806">
    <property type="component" value="Unassembled WGS sequence"/>
</dbReference>
<feature type="compositionally biased region" description="Low complexity" evidence="1">
    <location>
        <begin position="115"/>
        <end position="145"/>
    </location>
</feature>
<gene>
    <name evidence="2" type="ORF">NE237_003963</name>
</gene>
<dbReference type="AlphaFoldDB" id="A0A9Q0KI16"/>